<dbReference type="InterPro" id="IPR027463">
    <property type="entry name" value="AcrB_DN_DC_subdom"/>
</dbReference>
<dbReference type="EMBL" id="JAMQBK010000042">
    <property type="protein sequence ID" value="MCM2372153.1"/>
    <property type="molecule type" value="Genomic_DNA"/>
</dbReference>
<keyword evidence="3" id="KW-1185">Reference proteome</keyword>
<dbReference type="Gene3D" id="3.30.70.1430">
    <property type="entry name" value="Multidrug efflux transporter AcrB pore domain"/>
    <property type="match status" value="2"/>
</dbReference>
<dbReference type="Gene3D" id="1.20.1640.10">
    <property type="entry name" value="Multidrug efflux transporter AcrB transmembrane domain"/>
    <property type="match status" value="2"/>
</dbReference>
<evidence type="ECO:0000313" key="2">
    <source>
        <dbReference type="EMBL" id="MCM2372153.1"/>
    </source>
</evidence>
<feature type="transmembrane region" description="Helical" evidence="1">
    <location>
        <begin position="6"/>
        <end position="30"/>
    </location>
</feature>
<sequence length="1090" mass="117259">MSQFFIHRPIFACVISVLIVLAGGIFVWTLPIAQYPDITPPSVLVTTKYPGASSEVVAETVAAPIEQQVTGVENMLYMSSQSTNDGGYSLTVTFDVGTDLDMAQVLVQNRVNLAQPVLPAEVKSIGVSVVKASASSLLAVTFFSPDQSRDQLYLSNFATIRVKDELARIAGVGNITIIGQRDYSMRVWLDPNRMAALGLTASDVIASLKEQNIQVAAGALGRPPVPSGQDFQYTLKTLGRLSTAEEFADIVVKTGADGQIVRLSEVVTDKRVDEDGKEFGGIGFGSGFEDTKCKLDGVAASGLMIFQLPGSNALDTANLVRAKMEELRTNFPAGVEYSISYDTTPFISESIHEVFKSLRDAIILVAIVVLVFLQSWRAAIIPLIAVPVAIIGTFAVMAGIGFSLNNLSLFGLVLAIGIVVDDAIVVVEAIEHKLEHGMGPVEAAEQAMREVTTPIIAISLVLMCVFIPCLFISGITGQFFKQFAATIAVSTFFSAVNSLTLSPALSALLLRPKSEQNDWFSRGMNFLFGWFFNLFNRFFGAVSEAYASAAGWLVRLSFVVMLIYAGLLWGTYKGMTTVPTGFVPAQDKGYLLVDIQLPDSASLERTERVVTKLSQALLGERSGNSLQLAKSVTTARTHDGEHHRAASTTEAMAGVDHTLEIVGQSFVQNAVGSNFASVFVILDPFHDREDDELYSERIAMKVRQAAADEILDARVAVFGPPPVDGLGSGGGFKIMVRDVGQMGLTELEKVTTAVAAAGTKEPEILGMQSGFRADTPQMFVDVDRAKCKMMNISLTEVFTTLQTYLGGYYVNDFNAFGRTWQVNLQADPMFRLTPDQITQLYVRSNSGEMVPLGSVVQVKDTTGPAAVQRYNGFAAAAINGMAMPGVSSGDSIKTVEKVVADTLPFGFDTQWTELTYLQIQAGNTALIVFALAVVLVFLVLAAQYESLKLPLAVVLVVPMCLLCSVIGVAMAGMDINIFVQIGFIVLVGLASKNAILIVEFAKEQQEQGLSKFDATIQACRLRLRPIIMTSLAFILGVVPLVLGSGAGAEMRSTLGIAVFSGMLGVTFFGIFLTPVFYFLLANRTSKPTES</sequence>
<dbReference type="PANTHER" id="PTHR32063:SF11">
    <property type="entry name" value="CATION OR DRUG EFFLUX SYSTEM PROTEIN"/>
    <property type="match status" value="1"/>
</dbReference>
<name>A0ABT0U5H1_9BACT</name>
<dbReference type="SUPFAM" id="SSF82693">
    <property type="entry name" value="Multidrug efflux transporter AcrB pore domain, PN1, PN2, PC1 and PC2 subdomains"/>
    <property type="match status" value="5"/>
</dbReference>
<gene>
    <name evidence="2" type="ORF">NB063_16225</name>
</gene>
<organism evidence="2 3">
    <name type="scientific">Aporhodopirellula aestuarii</name>
    <dbReference type="NCBI Taxonomy" id="2950107"/>
    <lineage>
        <taxon>Bacteria</taxon>
        <taxon>Pseudomonadati</taxon>
        <taxon>Planctomycetota</taxon>
        <taxon>Planctomycetia</taxon>
        <taxon>Pirellulales</taxon>
        <taxon>Pirellulaceae</taxon>
        <taxon>Aporhodopirellula</taxon>
    </lineage>
</organism>
<keyword evidence="1" id="KW-1133">Transmembrane helix</keyword>
<dbReference type="PANTHER" id="PTHR32063">
    <property type="match status" value="1"/>
</dbReference>
<dbReference type="Proteomes" id="UP001202961">
    <property type="component" value="Unassembled WGS sequence"/>
</dbReference>
<feature type="transmembrane region" description="Helical" evidence="1">
    <location>
        <begin position="522"/>
        <end position="540"/>
    </location>
</feature>
<dbReference type="Pfam" id="PF00873">
    <property type="entry name" value="ACR_tran"/>
    <property type="match status" value="2"/>
</dbReference>
<feature type="transmembrane region" description="Helical" evidence="1">
    <location>
        <begin position="552"/>
        <end position="572"/>
    </location>
</feature>
<feature type="transmembrane region" description="Helical" evidence="1">
    <location>
        <begin position="924"/>
        <end position="942"/>
    </location>
</feature>
<feature type="transmembrane region" description="Helical" evidence="1">
    <location>
        <begin position="487"/>
        <end position="510"/>
    </location>
</feature>
<dbReference type="Gene3D" id="3.30.2090.10">
    <property type="entry name" value="Multidrug efflux transporter AcrB TolC docking domain, DN and DC subdomains"/>
    <property type="match status" value="2"/>
</dbReference>
<proteinExistence type="predicted"/>
<feature type="transmembrane region" description="Helical" evidence="1">
    <location>
        <begin position="409"/>
        <end position="430"/>
    </location>
</feature>
<feature type="transmembrane region" description="Helical" evidence="1">
    <location>
        <begin position="379"/>
        <end position="402"/>
    </location>
</feature>
<dbReference type="SUPFAM" id="SSF82714">
    <property type="entry name" value="Multidrug efflux transporter AcrB TolC docking domain, DN and DC subdomains"/>
    <property type="match status" value="2"/>
</dbReference>
<dbReference type="PRINTS" id="PR00702">
    <property type="entry name" value="ACRIFLAVINRP"/>
</dbReference>
<reference evidence="2 3" key="1">
    <citation type="journal article" date="2022" name="Syst. Appl. Microbiol.">
        <title>Rhodopirellula aestuarii sp. nov., a novel member of the genus Rhodopirellula isolated from brackish sediments collected in the Tagus River estuary, Portugal.</title>
        <authorList>
            <person name="Vitorino I.R."/>
            <person name="Klimek D."/>
            <person name="Calusinska M."/>
            <person name="Lobo-da-Cunha A."/>
            <person name="Vasconcelos V."/>
            <person name="Lage O.M."/>
        </authorList>
    </citation>
    <scope>NUCLEOTIDE SEQUENCE [LARGE SCALE GENOMIC DNA]</scope>
    <source>
        <strain evidence="2 3">ICT_H3.1</strain>
    </source>
</reference>
<keyword evidence="1" id="KW-0472">Membrane</keyword>
<feature type="transmembrane region" description="Helical" evidence="1">
    <location>
        <begin position="1021"/>
        <end position="1042"/>
    </location>
</feature>
<evidence type="ECO:0000313" key="3">
    <source>
        <dbReference type="Proteomes" id="UP001202961"/>
    </source>
</evidence>
<feature type="transmembrane region" description="Helical" evidence="1">
    <location>
        <begin position="977"/>
        <end position="1000"/>
    </location>
</feature>
<feature type="transmembrane region" description="Helical" evidence="1">
    <location>
        <begin position="455"/>
        <end position="475"/>
    </location>
</feature>
<comment type="caution">
    <text evidence="2">The sequence shown here is derived from an EMBL/GenBank/DDBJ whole genome shotgun (WGS) entry which is preliminary data.</text>
</comment>
<evidence type="ECO:0000256" key="1">
    <source>
        <dbReference type="SAM" id="Phobius"/>
    </source>
</evidence>
<accession>A0ABT0U5H1</accession>
<feature type="transmembrane region" description="Helical" evidence="1">
    <location>
        <begin position="1054"/>
        <end position="1080"/>
    </location>
</feature>
<keyword evidence="1" id="KW-0812">Transmembrane</keyword>
<dbReference type="Gene3D" id="3.30.70.1320">
    <property type="entry name" value="Multidrug efflux transporter AcrB pore domain like"/>
    <property type="match status" value="1"/>
</dbReference>
<dbReference type="InterPro" id="IPR001036">
    <property type="entry name" value="Acrflvin-R"/>
</dbReference>
<feature type="transmembrane region" description="Helical" evidence="1">
    <location>
        <begin position="949"/>
        <end position="971"/>
    </location>
</feature>
<protein>
    <submittedName>
        <fullName evidence="2">Efflux RND transporter permease subunit</fullName>
    </submittedName>
</protein>
<dbReference type="RefSeq" id="WP_250929788.1">
    <property type="nucleotide sequence ID" value="NZ_JAMQBK010000042.1"/>
</dbReference>
<dbReference type="SUPFAM" id="SSF82866">
    <property type="entry name" value="Multidrug efflux transporter AcrB transmembrane domain"/>
    <property type="match status" value="2"/>
</dbReference>
<dbReference type="Gene3D" id="3.30.70.1440">
    <property type="entry name" value="Multidrug efflux transporter AcrB pore domain"/>
    <property type="match status" value="1"/>
</dbReference>